<dbReference type="EMBL" id="CP006986">
    <property type="protein sequence ID" value="AIC27333.1"/>
    <property type="molecule type" value="Genomic_DNA"/>
</dbReference>
<dbReference type="AlphaFoldDB" id="A0A060HWK5"/>
<protein>
    <submittedName>
        <fullName evidence="2">Uncharacterized protein</fullName>
    </submittedName>
</protein>
<proteinExistence type="predicted"/>
<dbReference type="HOGENOM" id="CLU_150043_0_0_5"/>
<accession>A0A060HWK5</accession>
<dbReference type="OrthoDB" id="8101404at2"/>
<evidence type="ECO:0000313" key="3">
    <source>
        <dbReference type="Proteomes" id="UP000027180"/>
    </source>
</evidence>
<feature type="region of interest" description="Disordered" evidence="1">
    <location>
        <begin position="68"/>
        <end position="131"/>
    </location>
</feature>
<gene>
    <name evidence="2" type="ORF">IE4771_CH02224</name>
</gene>
<name>A0A060HWK5_RHIET</name>
<organism evidence="2 3">
    <name type="scientific">Rhizobium etli bv. mimosae str. IE4771</name>
    <dbReference type="NCBI Taxonomy" id="1432050"/>
    <lineage>
        <taxon>Bacteria</taxon>
        <taxon>Pseudomonadati</taxon>
        <taxon>Pseudomonadota</taxon>
        <taxon>Alphaproteobacteria</taxon>
        <taxon>Hyphomicrobiales</taxon>
        <taxon>Rhizobiaceae</taxon>
        <taxon>Rhizobium/Agrobacterium group</taxon>
        <taxon>Rhizobium</taxon>
    </lineage>
</organism>
<dbReference type="RefSeq" id="WP_038688926.1">
    <property type="nucleotide sequence ID" value="NZ_CP006986.1"/>
</dbReference>
<reference evidence="2 3" key="1">
    <citation type="submission" date="2013-12" db="EMBL/GenBank/DDBJ databases">
        <title>Complete genome sequence of Rhizobium etli bv. mimosae IE4771.</title>
        <authorList>
            <person name="Bustos P."/>
            <person name="Santamaria R.I."/>
            <person name="Lozano L."/>
            <person name="Ormeno-Orrillo E."/>
            <person name="Rogel M.A."/>
            <person name="Romero D."/>
            <person name="Cevallos M.A."/>
            <person name="Martinez-Romero E."/>
            <person name="Gonzalez V."/>
        </authorList>
    </citation>
    <scope>NUCLEOTIDE SEQUENCE [LARGE SCALE GENOMIC DNA]</scope>
    <source>
        <strain evidence="2 3">IE4771</strain>
    </source>
</reference>
<feature type="compositionally biased region" description="Acidic residues" evidence="1">
    <location>
        <begin position="98"/>
        <end position="108"/>
    </location>
</feature>
<dbReference type="KEGG" id="rei:IE4771_CH02224"/>
<evidence type="ECO:0000256" key="1">
    <source>
        <dbReference type="SAM" id="MobiDB-lite"/>
    </source>
</evidence>
<evidence type="ECO:0000313" key="2">
    <source>
        <dbReference type="EMBL" id="AIC27333.1"/>
    </source>
</evidence>
<sequence>MQLIDTRVTQSGDFFTVEFLGEGGESVSVKIDNSHGELDSSTALDHAKVMMVQLTAFPGRGADGSINRYDALSNGNFDEGSKGLKGQPSARSTHDSETLEEELNEGLEDSFPASDPVSATVSSIPATAPRH</sequence>
<dbReference type="Proteomes" id="UP000027180">
    <property type="component" value="Chromosome"/>
</dbReference>